<dbReference type="EMBL" id="CP014579">
    <property type="protein sequence ID" value="ANB77699.1"/>
    <property type="molecule type" value="Genomic_DNA"/>
</dbReference>
<organism evidence="2 3">
    <name type="scientific">Paraburkholderia phytofirmans OLGA172</name>
    <dbReference type="NCBI Taxonomy" id="1417228"/>
    <lineage>
        <taxon>Bacteria</taxon>
        <taxon>Pseudomonadati</taxon>
        <taxon>Pseudomonadota</taxon>
        <taxon>Betaproteobacteria</taxon>
        <taxon>Burkholderiales</taxon>
        <taxon>Burkholderiaceae</taxon>
        <taxon>Paraburkholderia</taxon>
    </lineage>
</organism>
<dbReference type="KEGG" id="buz:AYM40_35240"/>
<feature type="compositionally biased region" description="Low complexity" evidence="1">
    <location>
        <begin position="139"/>
        <end position="150"/>
    </location>
</feature>
<proteinExistence type="predicted"/>
<protein>
    <submittedName>
        <fullName evidence="2">Uncharacterized protein</fullName>
    </submittedName>
</protein>
<keyword evidence="3" id="KW-1185">Reference proteome</keyword>
<evidence type="ECO:0000256" key="1">
    <source>
        <dbReference type="SAM" id="MobiDB-lite"/>
    </source>
</evidence>
<dbReference type="OrthoDB" id="9025571at2"/>
<gene>
    <name evidence="2" type="ORF">AYM40_35240</name>
</gene>
<feature type="compositionally biased region" description="Basic and acidic residues" evidence="1">
    <location>
        <begin position="127"/>
        <end position="137"/>
    </location>
</feature>
<dbReference type="Proteomes" id="UP000076852">
    <property type="component" value="Chromosome 2"/>
</dbReference>
<dbReference type="AlphaFoldDB" id="A0A160FWA7"/>
<accession>A0A160FWA7</accession>
<name>A0A160FWA7_9BURK</name>
<evidence type="ECO:0000313" key="2">
    <source>
        <dbReference type="EMBL" id="ANB77699.1"/>
    </source>
</evidence>
<feature type="region of interest" description="Disordered" evidence="1">
    <location>
        <begin position="127"/>
        <end position="173"/>
    </location>
</feature>
<evidence type="ECO:0000313" key="3">
    <source>
        <dbReference type="Proteomes" id="UP000076852"/>
    </source>
</evidence>
<reference evidence="2 3" key="1">
    <citation type="journal article" date="2016" name="Gene">
        <title>PacBio SMRT assembly of a complex multi-replicon genome reveals chlorocatechol degradative operon in a region of genome plasticity.</title>
        <authorList>
            <person name="Ricker N."/>
            <person name="Shen S.Y."/>
            <person name="Goordial J."/>
            <person name="Jin S."/>
            <person name="Fulthorpe R.R."/>
        </authorList>
    </citation>
    <scope>NUCLEOTIDE SEQUENCE [LARGE SCALE GENOMIC DNA]</scope>
    <source>
        <strain evidence="2 3">OLGA172</strain>
    </source>
</reference>
<dbReference type="RefSeq" id="WP_063500911.1">
    <property type="nucleotide sequence ID" value="NZ_CP014579.1"/>
</dbReference>
<sequence>MDDRFDRRQLLLHLGDILEAMSWVAKLNRPEAPVVQLAEDEEALQEFEFLRGISSAMTAAAFTERAASAFFLWPKELLEEHLNRKALASTVEHDLFEGNPEGWKVYVTHIRKEVKWFGEDLPEMKADASLEPAHDASEEASPVEASVETAPPAEWGASDEKRGWPWPQPGSTS</sequence>
<dbReference type="STRING" id="1804984.AYM40_35240"/>